<keyword evidence="1" id="KW-0472">Membrane</keyword>
<dbReference type="AlphaFoldDB" id="A0A0G0FW03"/>
<dbReference type="Pfam" id="PF21110">
    <property type="entry name" value="GlxA"/>
    <property type="match status" value="1"/>
</dbReference>
<keyword evidence="1" id="KW-1133">Transmembrane helix</keyword>
<gene>
    <name evidence="3" type="ORF">US31_C0011G0027</name>
</gene>
<dbReference type="EMBL" id="LBSM01000011">
    <property type="protein sequence ID" value="KKQ18045.1"/>
    <property type="molecule type" value="Genomic_DNA"/>
</dbReference>
<protein>
    <recommendedName>
        <fullName evidence="2">GlxA-like beta barrel domain-containing protein</fullName>
    </recommendedName>
</protein>
<name>A0A0G0FW03_9BACT</name>
<evidence type="ECO:0000313" key="3">
    <source>
        <dbReference type="EMBL" id="KKQ18045.1"/>
    </source>
</evidence>
<feature type="transmembrane region" description="Helical" evidence="1">
    <location>
        <begin position="162"/>
        <end position="182"/>
    </location>
</feature>
<evidence type="ECO:0000256" key="1">
    <source>
        <dbReference type="SAM" id="Phobius"/>
    </source>
</evidence>
<reference evidence="3 4" key="1">
    <citation type="journal article" date="2015" name="Nature">
        <title>rRNA introns, odd ribosomes, and small enigmatic genomes across a large radiation of phyla.</title>
        <authorList>
            <person name="Brown C.T."/>
            <person name="Hug L.A."/>
            <person name="Thomas B.C."/>
            <person name="Sharon I."/>
            <person name="Castelle C.J."/>
            <person name="Singh A."/>
            <person name="Wilkins M.J."/>
            <person name="Williams K.H."/>
            <person name="Banfield J.F."/>
        </authorList>
    </citation>
    <scope>NUCLEOTIDE SEQUENCE [LARGE SCALE GENOMIC DNA]</scope>
</reference>
<keyword evidence="1" id="KW-0812">Transmembrane</keyword>
<organism evidence="3 4">
    <name type="scientific">Berkelbacteria bacterium GW2011_GWA1_36_9</name>
    <dbReference type="NCBI Taxonomy" id="1618331"/>
    <lineage>
        <taxon>Bacteria</taxon>
        <taxon>Candidatus Berkelbacteria</taxon>
    </lineage>
</organism>
<feature type="domain" description="GlxA-like beta barrel" evidence="2">
    <location>
        <begin position="243"/>
        <end position="336"/>
    </location>
</feature>
<dbReference type="InterPro" id="IPR049305">
    <property type="entry name" value="GlxA-like_b-barrel"/>
</dbReference>
<dbReference type="Proteomes" id="UP000034508">
    <property type="component" value="Unassembled WGS sequence"/>
</dbReference>
<accession>A0A0G0FW03</accession>
<sequence length="559" mass="61670">MDEILYLEPDEEITSVIDKIKHSKVARLGLVVPREATLLQSVVNLRLLVKEAANLGKEIALITSDKIGRNLASKVGLPVFESVKNQQPIFQPPPPIINQQEVIEIDDTPNVPKEEIKPRGFSVHHFQEKEKELPQQTRVKVAVPWQPQKTPKEHDLKNIKKIIWPMITLVIILILIGAFLVLPKVQVKLKVQAENFEKTTDAQVSGTEATSLESKTFLGQLIDLNQEKEEKFTTTGKKNLGGKASGTITIYNNLDNSNHNFSAGAKLSSSSKTFVFKSNVTVPGAGVQSGRAVPGTANVEIEAENAGEEYNVKAGRFTIVGLPSGNQEFIYGQSSKDLTGGFSKVAQVVSQDDYDKAKNKLTTELTDSLKKELQDKAGGLEVLENAIQIETASETSSAKVDSEAQDFTLKIKMRLREMVFERSGFDKFIISLLEKQIPSTQMISLGANDTISPQVKEKKYDSNLLTFDVRVSAKTSAKIDTEQVKNNLQGKSKQDATNYLNGLEGLSGFDFIYSPSWWPIKRIPSFARNLTVTLDYLEPILAPQPSPSPSPSPLPEATK</sequence>
<comment type="caution">
    <text evidence="3">The sequence shown here is derived from an EMBL/GenBank/DDBJ whole genome shotgun (WGS) entry which is preliminary data.</text>
</comment>
<proteinExistence type="predicted"/>
<evidence type="ECO:0000259" key="2">
    <source>
        <dbReference type="Pfam" id="PF21110"/>
    </source>
</evidence>
<evidence type="ECO:0000313" key="4">
    <source>
        <dbReference type="Proteomes" id="UP000034508"/>
    </source>
</evidence>